<dbReference type="HOGENOM" id="CLU_139056_0_0_9"/>
<name>R6X4L5_9FIRM</name>
<comment type="caution">
    <text evidence="2">The sequence shown here is derived from an EMBL/GenBank/DDBJ whole genome shotgun (WGS) entry which is preliminary data.</text>
</comment>
<proteinExistence type="predicted"/>
<keyword evidence="1" id="KW-0472">Membrane</keyword>
<organism evidence="2 3">
    <name type="scientific">Phascolarctobacterium succinatutens CAG:287</name>
    <dbReference type="NCBI Taxonomy" id="1263101"/>
    <lineage>
        <taxon>Bacteria</taxon>
        <taxon>Bacillati</taxon>
        <taxon>Bacillota</taxon>
        <taxon>Negativicutes</taxon>
        <taxon>Acidaminococcales</taxon>
        <taxon>Acidaminococcaceae</taxon>
        <taxon>Phascolarctobacterium</taxon>
    </lineage>
</organism>
<reference evidence="2" key="1">
    <citation type="submission" date="2012-11" db="EMBL/GenBank/DDBJ databases">
        <title>Dependencies among metagenomic species, viruses, plasmids and units of genetic variation.</title>
        <authorList>
            <person name="Nielsen H.B."/>
            <person name="Almeida M."/>
            <person name="Juncker A.S."/>
            <person name="Rasmussen S."/>
            <person name="Li J."/>
            <person name="Sunagawa S."/>
            <person name="Plichta D."/>
            <person name="Gautier L."/>
            <person name="Le Chatelier E."/>
            <person name="Peletier E."/>
            <person name="Bonde I."/>
            <person name="Nielsen T."/>
            <person name="Manichanh C."/>
            <person name="Arumugam M."/>
            <person name="Batto J."/>
            <person name="Santos M.B.Q.D."/>
            <person name="Blom N."/>
            <person name="Borruel N."/>
            <person name="Burgdorf K.S."/>
            <person name="Boumezbeur F."/>
            <person name="Casellas F."/>
            <person name="Dore J."/>
            <person name="Guarner F."/>
            <person name="Hansen T."/>
            <person name="Hildebrand F."/>
            <person name="Kaas R.S."/>
            <person name="Kennedy S."/>
            <person name="Kristiansen K."/>
            <person name="Kultima J.R."/>
            <person name="Leonard P."/>
            <person name="Levenez F."/>
            <person name="Lund O."/>
            <person name="Moumen B."/>
            <person name="Le Paslier D."/>
            <person name="Pons N."/>
            <person name="Pedersen O."/>
            <person name="Prifti E."/>
            <person name="Qin J."/>
            <person name="Raes J."/>
            <person name="Tap J."/>
            <person name="Tims S."/>
            <person name="Ussery D.W."/>
            <person name="Yamada T."/>
            <person name="MetaHit consortium"/>
            <person name="Renault P."/>
            <person name="Sicheritz-Ponten T."/>
            <person name="Bork P."/>
            <person name="Wang J."/>
            <person name="Brunak S."/>
            <person name="Ehrlich S.D."/>
        </authorList>
    </citation>
    <scope>NUCLEOTIDE SEQUENCE [LARGE SCALE GENOMIC DNA]</scope>
</reference>
<evidence type="ECO:0000256" key="1">
    <source>
        <dbReference type="SAM" id="Phobius"/>
    </source>
</evidence>
<evidence type="ECO:0000313" key="3">
    <source>
        <dbReference type="Proteomes" id="UP000014937"/>
    </source>
</evidence>
<sequence length="95" mass="10492">MVFIVVFAVLFLFFYILPLWKILGNRNLAMGVAVMQLLGFPATYLVANEIAIATGETEEERQVVNDAIMPKYLVGGFATVTTFSVITAGILEKFL</sequence>
<feature type="transmembrane region" description="Helical" evidence="1">
    <location>
        <begin position="28"/>
        <end position="51"/>
    </location>
</feature>
<evidence type="ECO:0008006" key="4">
    <source>
        <dbReference type="Google" id="ProtNLM"/>
    </source>
</evidence>
<evidence type="ECO:0000313" key="2">
    <source>
        <dbReference type="EMBL" id="CDD11206.1"/>
    </source>
</evidence>
<keyword evidence="1" id="KW-1133">Transmembrane helix</keyword>
<gene>
    <name evidence="2" type="ORF">BN587_00387</name>
</gene>
<dbReference type="AlphaFoldDB" id="R6X4L5"/>
<protein>
    <recommendedName>
        <fullName evidence="4">Nucleoside transporter/FeoB GTPase Gate domain-containing protein</fullName>
    </recommendedName>
</protein>
<accession>R6X4L5</accession>
<dbReference type="Proteomes" id="UP000014937">
    <property type="component" value="Unassembled WGS sequence"/>
</dbReference>
<dbReference type="EMBL" id="CBGL010000077">
    <property type="protein sequence ID" value="CDD11206.1"/>
    <property type="molecule type" value="Genomic_DNA"/>
</dbReference>
<feature type="transmembrane region" description="Helical" evidence="1">
    <location>
        <begin position="72"/>
        <end position="91"/>
    </location>
</feature>
<keyword evidence="1" id="KW-0812">Transmembrane</keyword>